<keyword evidence="2" id="KW-1185">Reference proteome</keyword>
<reference evidence="1 2" key="1">
    <citation type="submission" date="2017-04" db="EMBL/GenBank/DDBJ databases">
        <title>Complete genome sequence of Flavobacterium kingsejong AJ004.</title>
        <authorList>
            <person name="Lee P.C."/>
        </authorList>
    </citation>
    <scope>NUCLEOTIDE SEQUENCE [LARGE SCALE GENOMIC DNA]</scope>
    <source>
        <strain evidence="1 2">AJ004</strain>
    </source>
</reference>
<evidence type="ECO:0000313" key="2">
    <source>
        <dbReference type="Proteomes" id="UP000244677"/>
    </source>
</evidence>
<dbReference type="Proteomes" id="UP000244677">
    <property type="component" value="Chromosome"/>
</dbReference>
<evidence type="ECO:0000313" key="1">
    <source>
        <dbReference type="EMBL" id="AWG25104.1"/>
    </source>
</evidence>
<dbReference type="InterPro" id="IPR058060">
    <property type="entry name" value="HYC_CC_PP"/>
</dbReference>
<sequence>MILYIVPAIGVNVSAHFCGSELMAISHKMSAMEKCFCGSQKMKKGCCEDKEQTFKMDDSQQKAELFSQSFANPFCLLPAVTEIFPIPGIFEAAFQKETTLFPPPPLFKRPIYLLNRVFRI</sequence>
<accession>A0A2S1LN02</accession>
<proteinExistence type="predicted"/>
<dbReference type="AlphaFoldDB" id="A0A2S1LN02"/>
<name>A0A2S1LN02_9FLAO</name>
<dbReference type="InterPro" id="IPR058512">
    <property type="entry name" value="DUF8199"/>
</dbReference>
<protein>
    <submittedName>
        <fullName evidence="1">Uncharacterized protein</fullName>
    </submittedName>
</protein>
<gene>
    <name evidence="1" type="ORF">FK004_07580</name>
</gene>
<dbReference type="Pfam" id="PF26622">
    <property type="entry name" value="DUF8199"/>
    <property type="match status" value="1"/>
</dbReference>
<dbReference type="KEGG" id="fki:FK004_07580"/>
<organism evidence="1 2">
    <name type="scientific">Flavobacterium kingsejongi</name>
    <dbReference type="NCBI Taxonomy" id="1678728"/>
    <lineage>
        <taxon>Bacteria</taxon>
        <taxon>Pseudomonadati</taxon>
        <taxon>Bacteroidota</taxon>
        <taxon>Flavobacteriia</taxon>
        <taxon>Flavobacteriales</taxon>
        <taxon>Flavobacteriaceae</taxon>
        <taxon>Flavobacterium</taxon>
    </lineage>
</organism>
<dbReference type="EMBL" id="CP020919">
    <property type="protein sequence ID" value="AWG25104.1"/>
    <property type="molecule type" value="Genomic_DNA"/>
</dbReference>
<dbReference type="NCBIfam" id="NF047658">
    <property type="entry name" value="HYC_CC_PP"/>
    <property type="match status" value="1"/>
</dbReference>